<dbReference type="PANTHER" id="PTHR45266">
    <property type="entry name" value="OXALOACETATE DECARBOXYLASE ALPHA CHAIN"/>
    <property type="match status" value="1"/>
</dbReference>
<dbReference type="CDD" id="cd06850">
    <property type="entry name" value="biotinyl_domain"/>
    <property type="match status" value="1"/>
</dbReference>
<dbReference type="STRING" id="2309.CF15_05150"/>
<dbReference type="EMBL" id="LNTB01000001">
    <property type="protein sequence ID" value="KSW12152.1"/>
    <property type="molecule type" value="Genomic_DNA"/>
</dbReference>
<dbReference type="RefSeq" id="WP_058370832.1">
    <property type="nucleotide sequence ID" value="NZ_LNTB01000001.1"/>
</dbReference>
<dbReference type="InterPro" id="IPR050709">
    <property type="entry name" value="Biotin_Carboxyl_Carrier/Decarb"/>
</dbReference>
<dbReference type="PROSITE" id="PS50968">
    <property type="entry name" value="BIOTINYL_LIPOYL"/>
    <property type="match status" value="1"/>
</dbReference>
<name>A0A0V8RVV8_PYROC</name>
<dbReference type="SUPFAM" id="SSF51230">
    <property type="entry name" value="Single hybrid motif"/>
    <property type="match status" value="1"/>
</dbReference>
<dbReference type="Gene3D" id="2.40.50.100">
    <property type="match status" value="1"/>
</dbReference>
<evidence type="ECO:0000313" key="3">
    <source>
        <dbReference type="EMBL" id="KSW12152.1"/>
    </source>
</evidence>
<dbReference type="InterPro" id="IPR011053">
    <property type="entry name" value="Single_hybrid_motif"/>
</dbReference>
<protein>
    <recommendedName>
        <fullName evidence="2">Lipoyl-binding domain-containing protein</fullName>
    </recommendedName>
</protein>
<keyword evidence="4" id="KW-1185">Reference proteome</keyword>
<dbReference type="Proteomes" id="UP000053352">
    <property type="component" value="Unassembled WGS sequence"/>
</dbReference>
<accession>A0A0V8RVV8</accession>
<dbReference type="Pfam" id="PF00364">
    <property type="entry name" value="Biotin_lipoyl"/>
    <property type="match status" value="1"/>
</dbReference>
<evidence type="ECO:0000313" key="4">
    <source>
        <dbReference type="Proteomes" id="UP000053352"/>
    </source>
</evidence>
<feature type="domain" description="Lipoyl-binding" evidence="2">
    <location>
        <begin position="75"/>
        <end position="149"/>
    </location>
</feature>
<evidence type="ECO:0000259" key="2">
    <source>
        <dbReference type="PROSITE" id="PS50968"/>
    </source>
</evidence>
<dbReference type="AlphaFoldDB" id="A0A0V8RVV8"/>
<evidence type="ECO:0000256" key="1">
    <source>
        <dbReference type="ARBA" id="ARBA00023267"/>
    </source>
</evidence>
<dbReference type="InterPro" id="IPR000089">
    <property type="entry name" value="Biotin_lipoyl"/>
</dbReference>
<organism evidence="3 4">
    <name type="scientific">Pyrodictium occultum</name>
    <dbReference type="NCBI Taxonomy" id="2309"/>
    <lineage>
        <taxon>Archaea</taxon>
        <taxon>Thermoproteota</taxon>
        <taxon>Thermoprotei</taxon>
        <taxon>Desulfurococcales</taxon>
        <taxon>Pyrodictiaceae</taxon>
        <taxon>Pyrodictium</taxon>
    </lineage>
</organism>
<sequence length="154" mass="16728">MDGPGRPGARLLEIRETAPGVYEARLEVGGRVLTVRARLVGDVLETPYGSYHLPSLLSRGHAAGAQRGRRREEWLVQLDAGGVLRAKLPVKVVEVRVRPGDRVEEGQVIVILETMKMVNEVHSPCRGVVEEVAEPGRGLARGEPLARIKCLGEG</sequence>
<reference evidence="3 4" key="1">
    <citation type="submission" date="2015-11" db="EMBL/GenBank/DDBJ databases">
        <title>Genome sequence of Pyrodictium occultum PL-19, a marine hyperthermophilic archaeon isolated from Volcano, Italy.</title>
        <authorList>
            <person name="Utturkar S."/>
            <person name="Huber H."/>
            <person name="Leptihn S."/>
            <person name="Brown S."/>
            <person name="Stetter K.O."/>
            <person name="Podar M."/>
        </authorList>
    </citation>
    <scope>NUCLEOTIDE SEQUENCE [LARGE SCALE GENOMIC DNA]</scope>
    <source>
        <strain evidence="3 4">PL-19</strain>
    </source>
</reference>
<dbReference type="OrthoDB" id="31083at2157"/>
<comment type="caution">
    <text evidence="3">The sequence shown here is derived from an EMBL/GenBank/DDBJ whole genome shotgun (WGS) entry which is preliminary data.</text>
</comment>
<proteinExistence type="predicted"/>
<gene>
    <name evidence="3" type="ORF">CF15_05150</name>
</gene>
<keyword evidence="1" id="KW-0092">Biotin</keyword>
<dbReference type="PANTHER" id="PTHR45266:SF3">
    <property type="entry name" value="OXALOACETATE DECARBOXYLASE ALPHA CHAIN"/>
    <property type="match status" value="1"/>
</dbReference>